<dbReference type="SUPFAM" id="SSF54593">
    <property type="entry name" value="Glyoxalase/Bleomycin resistance protein/Dihydroxybiphenyl dioxygenase"/>
    <property type="match status" value="1"/>
</dbReference>
<keyword evidence="3" id="KW-1185">Reference proteome</keyword>
<dbReference type="InterPro" id="IPR029068">
    <property type="entry name" value="Glyas_Bleomycin-R_OHBP_Dase"/>
</dbReference>
<evidence type="ECO:0000259" key="1">
    <source>
        <dbReference type="PROSITE" id="PS51819"/>
    </source>
</evidence>
<dbReference type="InterPro" id="IPR041581">
    <property type="entry name" value="Glyoxalase_6"/>
</dbReference>
<evidence type="ECO:0000313" key="2">
    <source>
        <dbReference type="EMBL" id="MUN62383.1"/>
    </source>
</evidence>
<dbReference type="Proteomes" id="UP000436989">
    <property type="component" value="Unassembled WGS sequence"/>
</dbReference>
<dbReference type="InterPro" id="IPR037523">
    <property type="entry name" value="VOC_core"/>
</dbReference>
<dbReference type="AlphaFoldDB" id="A0A6N8GM82"/>
<dbReference type="PANTHER" id="PTHR35908:SF1">
    <property type="entry name" value="CONSERVED PROTEIN"/>
    <property type="match status" value="1"/>
</dbReference>
<proteinExistence type="predicted"/>
<protein>
    <submittedName>
        <fullName evidence="2">VOC family protein</fullName>
    </submittedName>
</protein>
<reference evidence="2 3" key="1">
    <citation type="submission" date="2019-12" db="EMBL/GenBank/DDBJ databases">
        <authorList>
            <person name="Shi Y."/>
        </authorList>
    </citation>
    <scope>NUCLEOTIDE SEQUENCE [LARGE SCALE GENOMIC DNA]</scope>
    <source>
        <strain evidence="2 3">JCM 17929</strain>
    </source>
</reference>
<sequence>MADYPHLQTTVLDATDVRGLAEFYRQLLGLQYRPGDEPPVDGSADELEWLVLTDAHGTRKLAFQAVPALPRVTWPDASGVAQQLHLDLTVPDRDALEHQRERALELGAEQLLDRTDDPDEPLYVFADPAGHPFCIFVA</sequence>
<dbReference type="PROSITE" id="PS51819">
    <property type="entry name" value="VOC"/>
    <property type="match status" value="1"/>
</dbReference>
<evidence type="ECO:0000313" key="3">
    <source>
        <dbReference type="Proteomes" id="UP000436989"/>
    </source>
</evidence>
<organism evidence="2 3">
    <name type="scientific">Kocuria sediminis</name>
    <dbReference type="NCBI Taxonomy" id="1038857"/>
    <lineage>
        <taxon>Bacteria</taxon>
        <taxon>Bacillati</taxon>
        <taxon>Actinomycetota</taxon>
        <taxon>Actinomycetes</taxon>
        <taxon>Micrococcales</taxon>
        <taxon>Micrococcaceae</taxon>
        <taxon>Kocuria</taxon>
    </lineage>
</organism>
<gene>
    <name evidence="2" type="ORF">GMA12_04370</name>
</gene>
<dbReference type="Gene3D" id="3.10.180.10">
    <property type="entry name" value="2,3-Dihydroxybiphenyl 1,2-Dioxygenase, domain 1"/>
    <property type="match status" value="1"/>
</dbReference>
<dbReference type="PANTHER" id="PTHR35908">
    <property type="entry name" value="HYPOTHETICAL FUSION PROTEIN"/>
    <property type="match status" value="1"/>
</dbReference>
<dbReference type="CDD" id="cd06587">
    <property type="entry name" value="VOC"/>
    <property type="match status" value="1"/>
</dbReference>
<dbReference type="EMBL" id="WOGU01000003">
    <property type="protein sequence ID" value="MUN62383.1"/>
    <property type="molecule type" value="Genomic_DNA"/>
</dbReference>
<accession>A0A6N8GM82</accession>
<dbReference type="RefSeq" id="WP_156267589.1">
    <property type="nucleotide sequence ID" value="NZ_WOGU01000003.1"/>
</dbReference>
<comment type="caution">
    <text evidence="2">The sequence shown here is derived from an EMBL/GenBank/DDBJ whole genome shotgun (WGS) entry which is preliminary data.</text>
</comment>
<name>A0A6N8GM82_9MICC</name>
<dbReference type="Pfam" id="PF18029">
    <property type="entry name" value="Glyoxalase_6"/>
    <property type="match status" value="1"/>
</dbReference>
<feature type="domain" description="VOC" evidence="1">
    <location>
        <begin position="6"/>
        <end position="138"/>
    </location>
</feature>